<dbReference type="GO" id="GO:0005886">
    <property type="term" value="C:plasma membrane"/>
    <property type="evidence" value="ECO:0007669"/>
    <property type="project" value="UniProtKB-SubCell"/>
</dbReference>
<feature type="transmembrane region" description="Helical" evidence="7">
    <location>
        <begin position="294"/>
        <end position="315"/>
    </location>
</feature>
<keyword evidence="6 7" id="KW-0472">Membrane</keyword>
<feature type="transmembrane region" description="Helical" evidence="7">
    <location>
        <begin position="237"/>
        <end position="257"/>
    </location>
</feature>
<keyword evidence="3" id="KW-1003">Cell membrane</keyword>
<gene>
    <name evidence="8" type="ORF">HNR30_008648</name>
</gene>
<evidence type="ECO:0000256" key="5">
    <source>
        <dbReference type="ARBA" id="ARBA00022989"/>
    </source>
</evidence>
<comment type="subcellular location">
    <subcellularLocation>
        <location evidence="1">Cell membrane</location>
        <topology evidence="1">Multi-pass membrane protein</topology>
    </subcellularLocation>
</comment>
<proteinExistence type="predicted"/>
<dbReference type="AlphaFoldDB" id="A0A7W0CU36"/>
<dbReference type="Gene3D" id="1.20.1250.20">
    <property type="entry name" value="MFS general substrate transporter like domains"/>
    <property type="match status" value="1"/>
</dbReference>
<keyword evidence="2" id="KW-0813">Transport</keyword>
<dbReference type="InterPro" id="IPR010290">
    <property type="entry name" value="TM_effector"/>
</dbReference>
<sequence>MLWIGGAVSSLGSAITGLALPLLLIAITGSSAFAGAVAFAGLAAGTLISVPAGVWVDRHPLKKVMLASLAVQMVCWGSVTVAILLGSITLVHVFAAAIIGSLAGAFFEPAQQVAIREVVPAVQLPGAYAQDEARSHAANLGGPPLGGVLFTVGRAVPFLVDTISFLVAMACLAAVRLPHRAPRPSAERPGMRQEAGQALRWLWGHRGIRAGLGLGLMANLTVNAMMLPLMVRAGDPVASGVVIGSLGVGGLLGALIAPRVTRLAPAGMMFLYVLTLFALCMLAGALPLGSYWPVVPMVLAMLAVPALNVALKTILATLVPGDMMGRVGALMQAASMGLVPFSPLVGGVLAQVLGGSWAMVVLGVVLLLACAVAVSSSDLRKLAVPTTAG</sequence>
<feature type="transmembrane region" description="Helical" evidence="7">
    <location>
        <begin position="155"/>
        <end position="175"/>
    </location>
</feature>
<evidence type="ECO:0000313" key="8">
    <source>
        <dbReference type="EMBL" id="MBA2897252.1"/>
    </source>
</evidence>
<comment type="caution">
    <text evidence="8">The sequence shown here is derived from an EMBL/GenBank/DDBJ whole genome shotgun (WGS) entry which is preliminary data.</text>
</comment>
<evidence type="ECO:0000256" key="2">
    <source>
        <dbReference type="ARBA" id="ARBA00022448"/>
    </source>
</evidence>
<evidence type="ECO:0000256" key="1">
    <source>
        <dbReference type="ARBA" id="ARBA00004651"/>
    </source>
</evidence>
<evidence type="ECO:0000256" key="7">
    <source>
        <dbReference type="SAM" id="Phobius"/>
    </source>
</evidence>
<dbReference type="PANTHER" id="PTHR23513">
    <property type="entry name" value="INTEGRAL MEMBRANE EFFLUX PROTEIN-RELATED"/>
    <property type="match status" value="1"/>
</dbReference>
<dbReference type="EMBL" id="JACDUR010000010">
    <property type="protein sequence ID" value="MBA2897252.1"/>
    <property type="molecule type" value="Genomic_DNA"/>
</dbReference>
<feature type="transmembrane region" description="Helical" evidence="7">
    <location>
        <begin position="7"/>
        <end position="27"/>
    </location>
</feature>
<feature type="transmembrane region" description="Helical" evidence="7">
    <location>
        <begin position="327"/>
        <end position="350"/>
    </location>
</feature>
<dbReference type="CDD" id="cd06173">
    <property type="entry name" value="MFS_MefA_like"/>
    <property type="match status" value="1"/>
</dbReference>
<protein>
    <submittedName>
        <fullName evidence="8">MFS family permease</fullName>
    </submittedName>
</protein>
<evidence type="ECO:0000256" key="6">
    <source>
        <dbReference type="ARBA" id="ARBA00023136"/>
    </source>
</evidence>
<keyword evidence="4 7" id="KW-0812">Transmembrane</keyword>
<evidence type="ECO:0000313" key="9">
    <source>
        <dbReference type="Proteomes" id="UP000530928"/>
    </source>
</evidence>
<feature type="transmembrane region" description="Helical" evidence="7">
    <location>
        <begin position="356"/>
        <end position="374"/>
    </location>
</feature>
<evidence type="ECO:0000256" key="4">
    <source>
        <dbReference type="ARBA" id="ARBA00022692"/>
    </source>
</evidence>
<keyword evidence="9" id="KW-1185">Reference proteome</keyword>
<feature type="transmembrane region" description="Helical" evidence="7">
    <location>
        <begin position="33"/>
        <end position="54"/>
    </location>
</feature>
<dbReference type="Pfam" id="PF05977">
    <property type="entry name" value="MFS_3"/>
    <property type="match status" value="1"/>
</dbReference>
<organism evidence="8 9">
    <name type="scientific">Nonomuraea soli</name>
    <dbReference type="NCBI Taxonomy" id="1032476"/>
    <lineage>
        <taxon>Bacteria</taxon>
        <taxon>Bacillati</taxon>
        <taxon>Actinomycetota</taxon>
        <taxon>Actinomycetes</taxon>
        <taxon>Streptosporangiales</taxon>
        <taxon>Streptosporangiaceae</taxon>
        <taxon>Nonomuraea</taxon>
    </lineage>
</organism>
<feature type="transmembrane region" description="Helical" evidence="7">
    <location>
        <begin position="210"/>
        <end position="231"/>
    </location>
</feature>
<name>A0A7W0CU36_9ACTN</name>
<feature type="transmembrane region" description="Helical" evidence="7">
    <location>
        <begin position="66"/>
        <end position="99"/>
    </location>
</feature>
<evidence type="ECO:0000256" key="3">
    <source>
        <dbReference type="ARBA" id="ARBA00022475"/>
    </source>
</evidence>
<dbReference type="PANTHER" id="PTHR23513:SF11">
    <property type="entry name" value="STAPHYLOFERRIN A TRANSPORTER"/>
    <property type="match status" value="1"/>
</dbReference>
<dbReference type="Proteomes" id="UP000530928">
    <property type="component" value="Unassembled WGS sequence"/>
</dbReference>
<reference evidence="8 9" key="1">
    <citation type="submission" date="2020-07" db="EMBL/GenBank/DDBJ databases">
        <title>Genomic Encyclopedia of Type Strains, Phase IV (KMG-IV): sequencing the most valuable type-strain genomes for metagenomic binning, comparative biology and taxonomic classification.</title>
        <authorList>
            <person name="Goeker M."/>
        </authorList>
    </citation>
    <scope>NUCLEOTIDE SEQUENCE [LARGE SCALE GENOMIC DNA]</scope>
    <source>
        <strain evidence="8 9">DSM 45533</strain>
    </source>
</reference>
<accession>A0A7W0CU36</accession>
<feature type="transmembrane region" description="Helical" evidence="7">
    <location>
        <begin position="269"/>
        <end position="288"/>
    </location>
</feature>
<dbReference type="InterPro" id="IPR036259">
    <property type="entry name" value="MFS_trans_sf"/>
</dbReference>
<dbReference type="SUPFAM" id="SSF103473">
    <property type="entry name" value="MFS general substrate transporter"/>
    <property type="match status" value="1"/>
</dbReference>
<keyword evidence="5 7" id="KW-1133">Transmembrane helix</keyword>